<dbReference type="GO" id="GO:0055088">
    <property type="term" value="P:lipid homeostasis"/>
    <property type="evidence" value="ECO:0007669"/>
    <property type="project" value="TreeGrafter"/>
</dbReference>
<dbReference type="GO" id="GO:0004672">
    <property type="term" value="F:protein kinase activity"/>
    <property type="evidence" value="ECO:0007669"/>
    <property type="project" value="InterPro"/>
</dbReference>
<protein>
    <recommendedName>
        <fullName evidence="3">Protein kinase domain-containing protein</fullName>
    </recommendedName>
</protein>
<dbReference type="PANTHER" id="PTHR43173:SF19">
    <property type="entry name" value="AARF DOMAIN-CONTAINING PROTEIN KINASE 1"/>
    <property type="match status" value="1"/>
</dbReference>
<evidence type="ECO:0000313" key="4">
    <source>
        <dbReference type="EMBL" id="KAH8372289.1"/>
    </source>
</evidence>
<dbReference type="SUPFAM" id="SSF56112">
    <property type="entry name" value="Protein kinase-like (PK-like)"/>
    <property type="match status" value="1"/>
</dbReference>
<dbReference type="AlphaFoldDB" id="A0AAD4PLN4"/>
<dbReference type="InterPro" id="IPR045307">
    <property type="entry name" value="ADCK1_dom"/>
</dbReference>
<dbReference type="InterPro" id="IPR011009">
    <property type="entry name" value="Kinase-like_dom_sf"/>
</dbReference>
<dbReference type="PANTHER" id="PTHR43173">
    <property type="entry name" value="ABC1 FAMILY PROTEIN"/>
    <property type="match status" value="1"/>
</dbReference>
<dbReference type="InterPro" id="IPR051130">
    <property type="entry name" value="Mito_struct-func_regulator"/>
</dbReference>
<evidence type="ECO:0000256" key="1">
    <source>
        <dbReference type="ARBA" id="ARBA00009670"/>
    </source>
</evidence>
<dbReference type="InterPro" id="IPR004147">
    <property type="entry name" value="ABC1_dom"/>
</dbReference>
<dbReference type="Pfam" id="PF03109">
    <property type="entry name" value="ABC1"/>
    <property type="match status" value="1"/>
</dbReference>
<accession>A0AAD4PLN4</accession>
<keyword evidence="2" id="KW-0732">Signal</keyword>
<dbReference type="GO" id="GO:0007005">
    <property type="term" value="P:mitochondrion organization"/>
    <property type="evidence" value="ECO:0007669"/>
    <property type="project" value="TreeGrafter"/>
</dbReference>
<feature type="domain" description="Protein kinase" evidence="3">
    <location>
        <begin position="148"/>
        <end position="488"/>
    </location>
</feature>
<keyword evidence="5" id="KW-1185">Reference proteome</keyword>
<dbReference type="InterPro" id="IPR000719">
    <property type="entry name" value="Prot_kinase_dom"/>
</dbReference>
<dbReference type="Proteomes" id="UP001200034">
    <property type="component" value="Unassembled WGS sequence"/>
</dbReference>
<evidence type="ECO:0000313" key="5">
    <source>
        <dbReference type="Proteomes" id="UP001200034"/>
    </source>
</evidence>
<comment type="similarity">
    <text evidence="1">Belongs to the protein kinase superfamily. ADCK protein kinase family.</text>
</comment>
<comment type="caution">
    <text evidence="4">The sequence shown here is derived from an EMBL/GenBank/DDBJ whole genome shotgun (WGS) entry which is preliminary data.</text>
</comment>
<dbReference type="EMBL" id="JAJJHW010002585">
    <property type="protein sequence ID" value="KAH8372289.1"/>
    <property type="molecule type" value="Genomic_DNA"/>
</dbReference>
<proteinExistence type="inferred from homology"/>
<dbReference type="PROSITE" id="PS50011">
    <property type="entry name" value="PROTEIN_KINASE_DOM"/>
    <property type="match status" value="1"/>
</dbReference>
<feature type="chain" id="PRO_5042156063" description="Protein kinase domain-containing protein" evidence="2">
    <location>
        <begin position="22"/>
        <end position="537"/>
    </location>
</feature>
<feature type="signal peptide" evidence="2">
    <location>
        <begin position="1"/>
        <end position="21"/>
    </location>
</feature>
<name>A0AAD4PLN4_9MUSC</name>
<organism evidence="4 5">
    <name type="scientific">Drosophila rubida</name>
    <dbReference type="NCBI Taxonomy" id="30044"/>
    <lineage>
        <taxon>Eukaryota</taxon>
        <taxon>Metazoa</taxon>
        <taxon>Ecdysozoa</taxon>
        <taxon>Arthropoda</taxon>
        <taxon>Hexapoda</taxon>
        <taxon>Insecta</taxon>
        <taxon>Pterygota</taxon>
        <taxon>Neoptera</taxon>
        <taxon>Endopterygota</taxon>
        <taxon>Diptera</taxon>
        <taxon>Brachycera</taxon>
        <taxon>Muscomorpha</taxon>
        <taxon>Ephydroidea</taxon>
        <taxon>Drosophilidae</taxon>
        <taxon>Drosophila</taxon>
    </lineage>
</organism>
<evidence type="ECO:0000256" key="2">
    <source>
        <dbReference type="SAM" id="SignalP"/>
    </source>
</evidence>
<reference evidence="4" key="1">
    <citation type="journal article" date="2021" name="Mol. Ecol. Resour.">
        <title>Phylogenomic analyses of the genus Drosophila reveals genomic signals of climate adaptation.</title>
        <authorList>
            <person name="Li F."/>
            <person name="Rane R.V."/>
            <person name="Luria V."/>
            <person name="Xiong Z."/>
            <person name="Chen J."/>
            <person name="Li Z."/>
            <person name="Catullo R.A."/>
            <person name="Griffin P.C."/>
            <person name="Schiffer M."/>
            <person name="Pearce S."/>
            <person name="Lee S.F."/>
            <person name="McElroy K."/>
            <person name="Stocker A."/>
            <person name="Shirriffs J."/>
            <person name="Cockerell F."/>
            <person name="Coppin C."/>
            <person name="Sgro C.M."/>
            <person name="Karger A."/>
            <person name="Cain J.W."/>
            <person name="Weber J.A."/>
            <person name="Santpere G."/>
            <person name="Kirschner M.W."/>
            <person name="Hoffmann A.A."/>
            <person name="Oakeshott J.G."/>
            <person name="Zhang G."/>
        </authorList>
    </citation>
    <scope>NUCLEOTIDE SEQUENCE</scope>
    <source>
        <strain evidence="4">BGI-SZ-2011g</strain>
    </source>
</reference>
<dbReference type="Gene3D" id="1.10.510.10">
    <property type="entry name" value="Transferase(Phosphotransferase) domain 1"/>
    <property type="match status" value="1"/>
</dbReference>
<gene>
    <name evidence="4" type="ORF">KR093_010942</name>
</gene>
<evidence type="ECO:0000259" key="3">
    <source>
        <dbReference type="PROSITE" id="PS50011"/>
    </source>
</evidence>
<dbReference type="GO" id="GO:0005743">
    <property type="term" value="C:mitochondrial inner membrane"/>
    <property type="evidence" value="ECO:0007669"/>
    <property type="project" value="TreeGrafter"/>
</dbReference>
<dbReference type="GO" id="GO:0005524">
    <property type="term" value="F:ATP binding"/>
    <property type="evidence" value="ECO:0007669"/>
    <property type="project" value="InterPro"/>
</dbReference>
<sequence>MLRRVLAFGALGAGTVSTALSLRTNDYDLNSLGLVRLSRSAYAVVDVAMTYKRELYYKEWDKTTPEYKAEKSRVHKLAAEKLLQLICTNKGVYIKVGQHIGALEYLLPKEFVQTMKVLHSDAPQNPIEDLYKVIRQDLKRDPSELFDSFEPEPLGTASLAQVHKARLKTGEVVAVKVQHPYVLGNSRVDMKTMEMAVRILARIFPDFKIQWLVEESKKNLPIELDFLNEGKNAEKVAAQFQKYSWLRVPKIYWELSTPRVLVMEYLEGGHVTDLDYIKRHKIDSFEVANKIGRLYSEMIFSTGFVHSDPHPGNILVRQTPKNELEIVLLDHGLYANLSDKFRYEYSKLWLSIMKIDRKAMRKHSEQLGITGDLYGLFVCMVTGRPWETLMQGITKVKYSKEEVSHTYITHHHSAELTVSVLVLQINTLQSNTSQVLPHISDVLEQVDRQMLLILKTNDLIRSIESTLRTQNRMTAFWAMSKCCVQSTYAEQRTQQTATSRRWRLELSERWELFKLNVYYLYLGLINFNLLAAFKQVL</sequence>
<dbReference type="CDD" id="cd13969">
    <property type="entry name" value="ADCK1-like"/>
    <property type="match status" value="1"/>
</dbReference>